<dbReference type="PROSITE" id="PS00878">
    <property type="entry name" value="ODR_DC_2_1"/>
    <property type="match status" value="1"/>
</dbReference>
<dbReference type="Pfam" id="PF02784">
    <property type="entry name" value="Orn_Arg_deC_N"/>
    <property type="match status" value="1"/>
</dbReference>
<gene>
    <name evidence="9" type="ORF">E6K74_01500</name>
</gene>
<dbReference type="CDD" id="cd06828">
    <property type="entry name" value="PLPDE_III_DapDC"/>
    <property type="match status" value="1"/>
</dbReference>
<dbReference type="PANTHER" id="PTHR43727:SF2">
    <property type="entry name" value="GROUP IV DECARBOXYLASE"/>
    <property type="match status" value="1"/>
</dbReference>
<dbReference type="PRINTS" id="PR01179">
    <property type="entry name" value="ODADCRBXLASE"/>
</dbReference>
<dbReference type="Gene3D" id="2.40.37.10">
    <property type="entry name" value="Lyase, Ornithine Decarboxylase, Chain A, domain 1"/>
    <property type="match status" value="1"/>
</dbReference>
<dbReference type="SUPFAM" id="SSF51419">
    <property type="entry name" value="PLP-binding barrel"/>
    <property type="match status" value="1"/>
</dbReference>
<accession>A0A538SXB6</accession>
<evidence type="ECO:0000256" key="2">
    <source>
        <dbReference type="ARBA" id="ARBA00022793"/>
    </source>
</evidence>
<sequence>MWRHADNLQRVGFGIRYVGRPGLAGRYAMKANSGRKVLDVVRRAGLWIDAVSGNEVLRARRAGFPGGSEPAVILLTTDVFRDNALNTILEERVMPNVGSPGMVGDLRQAGYRGPVAVRVNPGFGQGHVESCDTGGPSSKHGIWPDRLADVRRHAAEAALKITTLHAHVGTGPELREFDTNVRRLVEFFNDLLPDFPDTAAVSLGGGIPHPYHPGASPYDLDSLRSLLNDAVGTLSGTAGRAIRVEVEPGRCLVAGSAVLVARVSDVKETRANARGQGHTFVMVDAGFCDLLRPALYGSYHHIQVWGPRAAGPEEPCIVAGPLCESGDIFTRGDRELLEPRLMPRPHPGDLLVLQDAGAYGSAMSSNYLSMGRAAEVWWEGGRGALVARRGTVDDIVAFECDTPL</sequence>
<feature type="domain" description="Orn/DAP/Arg decarboxylase 2 N-terminal" evidence="8">
    <location>
        <begin position="26"/>
        <end position="254"/>
    </location>
</feature>
<feature type="domain" description="Orn/DAP/Arg decarboxylase 2 C-terminal" evidence="7">
    <location>
        <begin position="256"/>
        <end position="357"/>
    </location>
</feature>
<evidence type="ECO:0000256" key="1">
    <source>
        <dbReference type="ARBA" id="ARBA00001933"/>
    </source>
</evidence>
<feature type="modified residue" description="N6-(pyridoxal phosphate)lysine" evidence="5">
    <location>
        <position position="30"/>
    </location>
</feature>
<dbReference type="PANTHER" id="PTHR43727">
    <property type="entry name" value="DIAMINOPIMELATE DECARBOXYLASE"/>
    <property type="match status" value="1"/>
</dbReference>
<evidence type="ECO:0000256" key="3">
    <source>
        <dbReference type="ARBA" id="ARBA00022898"/>
    </source>
</evidence>
<keyword evidence="2" id="KW-0210">Decarboxylase</keyword>
<organism evidence="9 10">
    <name type="scientific">Eiseniibacteriota bacterium</name>
    <dbReference type="NCBI Taxonomy" id="2212470"/>
    <lineage>
        <taxon>Bacteria</taxon>
        <taxon>Candidatus Eiseniibacteriota</taxon>
    </lineage>
</organism>
<evidence type="ECO:0000259" key="8">
    <source>
        <dbReference type="Pfam" id="PF02784"/>
    </source>
</evidence>
<dbReference type="Proteomes" id="UP000319829">
    <property type="component" value="Unassembled WGS sequence"/>
</dbReference>
<dbReference type="EC" id="4.1.1.20" evidence="9"/>
<evidence type="ECO:0000256" key="5">
    <source>
        <dbReference type="PIRSR" id="PIRSR600183-50"/>
    </source>
</evidence>
<dbReference type="Pfam" id="PF00278">
    <property type="entry name" value="Orn_DAP_Arg_deC"/>
    <property type="match status" value="1"/>
</dbReference>
<dbReference type="InterPro" id="IPR002986">
    <property type="entry name" value="DAP_deCOOHase_LysA"/>
</dbReference>
<comment type="similarity">
    <text evidence="6">Belongs to the Orn/Lys/Arg decarboxylase class-II family.</text>
</comment>
<evidence type="ECO:0000259" key="7">
    <source>
        <dbReference type="Pfam" id="PF00278"/>
    </source>
</evidence>
<dbReference type="GO" id="GO:0009089">
    <property type="term" value="P:lysine biosynthetic process via diaminopimelate"/>
    <property type="evidence" value="ECO:0007669"/>
    <property type="project" value="InterPro"/>
</dbReference>
<keyword evidence="4 9" id="KW-0456">Lyase</keyword>
<dbReference type="InterPro" id="IPR022644">
    <property type="entry name" value="De-COase2_N"/>
</dbReference>
<evidence type="ECO:0000256" key="6">
    <source>
        <dbReference type="RuleBase" id="RU003737"/>
    </source>
</evidence>
<dbReference type="AlphaFoldDB" id="A0A538SXB6"/>
<dbReference type="InterPro" id="IPR029066">
    <property type="entry name" value="PLP-binding_barrel"/>
</dbReference>
<evidence type="ECO:0000313" key="10">
    <source>
        <dbReference type="Proteomes" id="UP000319829"/>
    </source>
</evidence>
<reference evidence="9 10" key="1">
    <citation type="journal article" date="2019" name="Nat. Microbiol.">
        <title>Mediterranean grassland soil C-N compound turnover is dependent on rainfall and depth, and is mediated by genomically divergent microorganisms.</title>
        <authorList>
            <person name="Diamond S."/>
            <person name="Andeer P.F."/>
            <person name="Li Z."/>
            <person name="Crits-Christoph A."/>
            <person name="Burstein D."/>
            <person name="Anantharaman K."/>
            <person name="Lane K.R."/>
            <person name="Thomas B.C."/>
            <person name="Pan C."/>
            <person name="Northen T.R."/>
            <person name="Banfield J.F."/>
        </authorList>
    </citation>
    <scope>NUCLEOTIDE SEQUENCE [LARGE SCALE GENOMIC DNA]</scope>
    <source>
        <strain evidence="9">WS_4</strain>
    </source>
</reference>
<proteinExistence type="inferred from homology"/>
<dbReference type="InterPro" id="IPR000183">
    <property type="entry name" value="Orn/DAP/Arg_de-COase"/>
</dbReference>
<dbReference type="InterPro" id="IPR022643">
    <property type="entry name" value="De-COase2_C"/>
</dbReference>
<dbReference type="EMBL" id="VBOU01000009">
    <property type="protein sequence ID" value="TMQ55992.1"/>
    <property type="molecule type" value="Genomic_DNA"/>
</dbReference>
<feature type="active site" description="Proton donor" evidence="5">
    <location>
        <position position="323"/>
    </location>
</feature>
<dbReference type="InterPro" id="IPR009006">
    <property type="entry name" value="Ala_racemase/Decarboxylase_C"/>
</dbReference>
<dbReference type="PRINTS" id="PR01181">
    <property type="entry name" value="DAPDCRBXLASE"/>
</dbReference>
<comment type="caution">
    <text evidence="9">The sequence shown here is derived from an EMBL/GenBank/DDBJ whole genome shotgun (WGS) entry which is preliminary data.</text>
</comment>
<name>A0A538SXB6_UNCEI</name>
<dbReference type="Gene3D" id="3.20.20.10">
    <property type="entry name" value="Alanine racemase"/>
    <property type="match status" value="1"/>
</dbReference>
<protein>
    <submittedName>
        <fullName evidence="9">Diaminopimelate decarboxylase</fullName>
        <ecNumber evidence="9">4.1.1.20</ecNumber>
    </submittedName>
</protein>
<dbReference type="SUPFAM" id="SSF50621">
    <property type="entry name" value="Alanine racemase C-terminal domain-like"/>
    <property type="match status" value="1"/>
</dbReference>
<keyword evidence="3 5" id="KW-0663">Pyridoxal phosphate</keyword>
<evidence type="ECO:0000313" key="9">
    <source>
        <dbReference type="EMBL" id="TMQ55992.1"/>
    </source>
</evidence>
<dbReference type="InterPro" id="IPR022653">
    <property type="entry name" value="De-COase2_pyr-phos_BS"/>
</dbReference>
<evidence type="ECO:0000256" key="4">
    <source>
        <dbReference type="ARBA" id="ARBA00023239"/>
    </source>
</evidence>
<comment type="cofactor">
    <cofactor evidence="1 5">
        <name>pyridoxal 5'-phosphate</name>
        <dbReference type="ChEBI" id="CHEBI:597326"/>
    </cofactor>
</comment>
<dbReference type="GO" id="GO:0008836">
    <property type="term" value="F:diaminopimelate decarboxylase activity"/>
    <property type="evidence" value="ECO:0007669"/>
    <property type="project" value="UniProtKB-EC"/>
</dbReference>